<reference evidence="1 2" key="1">
    <citation type="submission" date="2024-04" db="EMBL/GenBank/DDBJ databases">
        <authorList>
            <consortium name="Genoscope - CEA"/>
            <person name="William W."/>
        </authorList>
    </citation>
    <scope>NUCLEOTIDE SEQUENCE [LARGE SCALE GENOMIC DNA]</scope>
</reference>
<comment type="caution">
    <text evidence="1">The sequence shown here is derived from an EMBL/GenBank/DDBJ whole genome shotgun (WGS) entry which is preliminary data.</text>
</comment>
<dbReference type="AlphaFoldDB" id="A0AAV2H481"/>
<feature type="non-terminal residue" evidence="1">
    <location>
        <position position="1"/>
    </location>
</feature>
<feature type="non-terminal residue" evidence="1">
    <location>
        <position position="73"/>
    </location>
</feature>
<dbReference type="Proteomes" id="UP001497497">
    <property type="component" value="Unassembled WGS sequence"/>
</dbReference>
<keyword evidence="2" id="KW-1185">Reference proteome</keyword>
<dbReference type="EMBL" id="CAXITT010000025">
    <property type="protein sequence ID" value="CAL1527980.1"/>
    <property type="molecule type" value="Genomic_DNA"/>
</dbReference>
<proteinExistence type="predicted"/>
<dbReference type="SUPFAM" id="SSF48726">
    <property type="entry name" value="Immunoglobulin"/>
    <property type="match status" value="1"/>
</dbReference>
<gene>
    <name evidence="1" type="ORF">GSLYS_00002150001</name>
</gene>
<protein>
    <recommendedName>
        <fullName evidence="3">Ig-like domain-containing protein</fullName>
    </recommendedName>
</protein>
<evidence type="ECO:0000313" key="1">
    <source>
        <dbReference type="EMBL" id="CAL1527980.1"/>
    </source>
</evidence>
<sequence>VAWRSVDQDKFMTIGTMAWSPDDDIQVDHVKHSEELEDWTLIFPKVKKSDSGLYECQLTSVAGYHTLVRLIVV</sequence>
<evidence type="ECO:0008006" key="3">
    <source>
        <dbReference type="Google" id="ProtNLM"/>
    </source>
</evidence>
<evidence type="ECO:0000313" key="2">
    <source>
        <dbReference type="Proteomes" id="UP001497497"/>
    </source>
</evidence>
<dbReference type="InterPro" id="IPR013783">
    <property type="entry name" value="Ig-like_fold"/>
</dbReference>
<name>A0AAV2H481_LYMST</name>
<organism evidence="1 2">
    <name type="scientific">Lymnaea stagnalis</name>
    <name type="common">Great pond snail</name>
    <name type="synonym">Helix stagnalis</name>
    <dbReference type="NCBI Taxonomy" id="6523"/>
    <lineage>
        <taxon>Eukaryota</taxon>
        <taxon>Metazoa</taxon>
        <taxon>Spiralia</taxon>
        <taxon>Lophotrochozoa</taxon>
        <taxon>Mollusca</taxon>
        <taxon>Gastropoda</taxon>
        <taxon>Heterobranchia</taxon>
        <taxon>Euthyneura</taxon>
        <taxon>Panpulmonata</taxon>
        <taxon>Hygrophila</taxon>
        <taxon>Lymnaeoidea</taxon>
        <taxon>Lymnaeidae</taxon>
        <taxon>Lymnaea</taxon>
    </lineage>
</organism>
<accession>A0AAV2H481</accession>
<dbReference type="InterPro" id="IPR036179">
    <property type="entry name" value="Ig-like_dom_sf"/>
</dbReference>
<dbReference type="Gene3D" id="2.60.40.10">
    <property type="entry name" value="Immunoglobulins"/>
    <property type="match status" value="1"/>
</dbReference>